<feature type="binding site" evidence="6">
    <location>
        <begin position="59"/>
        <end position="60"/>
    </location>
    <ligand>
        <name>NAD(+)</name>
        <dbReference type="ChEBI" id="CHEBI:57540"/>
    </ligand>
</feature>
<keyword evidence="6" id="KW-0547">Nucleotide-binding</keyword>
<keyword evidence="6" id="KW-0963">Cytoplasm</keyword>
<proteinExistence type="inferred from homology"/>
<accession>A0A1T4KVG9</accession>
<keyword evidence="6" id="KW-0067">ATP-binding</keyword>
<dbReference type="Pfam" id="PF20143">
    <property type="entry name" value="NAD_kinase_C"/>
    <property type="match status" value="1"/>
</dbReference>
<sequence length="281" mass="30449">MKKCLIVVNTHKDESQNLGRMIQSYLAAKSIESFVFCFDGFSTENPFTGFDFVITLGGDGTVLFAARGCVKNKIPVFPVNLGEFGFIASIQKNEWQKELDLFLAGKSEVDERNMLNAALVSTRQSEPFSGIGLNDVVICAKTAARTIMFTVSYNDVPLGTFKADGIIISTATGSTAYSASAGGPIIDPELDALVLTPINSFSLSSRPLVLSPRGEVGITILPSRENDVIITIDGQKPFDLHEGDCIKIRRLQEKVKLVGCTTNKFYGALRSKLNWSGGPHA</sequence>
<dbReference type="EC" id="2.7.1.23" evidence="6"/>
<gene>
    <name evidence="6" type="primary">nadK</name>
    <name evidence="7" type="ORF">SAMN02745149_01338</name>
</gene>
<dbReference type="PANTHER" id="PTHR20275:SF0">
    <property type="entry name" value="NAD KINASE"/>
    <property type="match status" value="1"/>
</dbReference>
<keyword evidence="1 6" id="KW-0808">Transferase</keyword>
<name>A0A1T4KVG9_TREPO</name>
<dbReference type="HAMAP" id="MF_00361">
    <property type="entry name" value="NAD_kinase"/>
    <property type="match status" value="1"/>
</dbReference>
<dbReference type="GeneID" id="78316635"/>
<evidence type="ECO:0000256" key="6">
    <source>
        <dbReference type="HAMAP-Rule" id="MF_00361"/>
    </source>
</evidence>
<evidence type="ECO:0000256" key="1">
    <source>
        <dbReference type="ARBA" id="ARBA00022679"/>
    </source>
</evidence>
<evidence type="ECO:0000256" key="2">
    <source>
        <dbReference type="ARBA" id="ARBA00022777"/>
    </source>
</evidence>
<evidence type="ECO:0000256" key="5">
    <source>
        <dbReference type="ARBA" id="ARBA00047925"/>
    </source>
</evidence>
<dbReference type="GO" id="GO:0019674">
    <property type="term" value="P:NAD+ metabolic process"/>
    <property type="evidence" value="ECO:0007669"/>
    <property type="project" value="InterPro"/>
</dbReference>
<comment type="caution">
    <text evidence="6">Lacks conserved residue(s) required for the propagation of feature annotation.</text>
</comment>
<comment type="function">
    <text evidence="6">Involved in the regulation of the intracellular balance of NAD and NADP, and is a key enzyme in the biosynthesis of NADP. Catalyzes specifically the phosphorylation on 2'-hydroxyl of the adenosine moiety of NAD to yield NADP.</text>
</comment>
<dbReference type="STRING" id="261392.SAMN02745149_01338"/>
<keyword evidence="4 6" id="KW-0520">NAD</keyword>
<dbReference type="AlphaFoldDB" id="A0A1T4KVG9"/>
<comment type="similarity">
    <text evidence="6">Belongs to the NAD kinase family.</text>
</comment>
<dbReference type="InterPro" id="IPR016064">
    <property type="entry name" value="NAD/diacylglycerol_kinase_sf"/>
</dbReference>
<dbReference type="GO" id="GO:0005737">
    <property type="term" value="C:cytoplasm"/>
    <property type="evidence" value="ECO:0007669"/>
    <property type="project" value="UniProtKB-SubCell"/>
</dbReference>
<feature type="binding site" evidence="6">
    <location>
        <position position="162"/>
    </location>
    <ligand>
        <name>NAD(+)</name>
        <dbReference type="ChEBI" id="CHEBI:57540"/>
    </ligand>
</feature>
<dbReference type="InterPro" id="IPR017438">
    <property type="entry name" value="ATP-NAD_kinase_N"/>
</dbReference>
<dbReference type="Proteomes" id="UP000190423">
    <property type="component" value="Unassembled WGS sequence"/>
</dbReference>
<dbReference type="Gene3D" id="3.40.50.10330">
    <property type="entry name" value="Probable inorganic polyphosphate/atp-NAD kinase, domain 1"/>
    <property type="match status" value="1"/>
</dbReference>
<dbReference type="EMBL" id="FUWG01000009">
    <property type="protein sequence ID" value="SJZ46429.1"/>
    <property type="molecule type" value="Genomic_DNA"/>
</dbReference>
<evidence type="ECO:0000313" key="8">
    <source>
        <dbReference type="Proteomes" id="UP000190423"/>
    </source>
</evidence>
<dbReference type="GO" id="GO:0051287">
    <property type="term" value="F:NAD binding"/>
    <property type="evidence" value="ECO:0007669"/>
    <property type="project" value="UniProtKB-ARBA"/>
</dbReference>
<dbReference type="GO" id="GO:0003951">
    <property type="term" value="F:NAD+ kinase activity"/>
    <property type="evidence" value="ECO:0007669"/>
    <property type="project" value="UniProtKB-UniRule"/>
</dbReference>
<protein>
    <recommendedName>
        <fullName evidence="6">NAD kinase</fullName>
        <ecNumber evidence="6">2.7.1.23</ecNumber>
    </recommendedName>
    <alternativeName>
        <fullName evidence="6">ATP-dependent NAD kinase</fullName>
    </alternativeName>
</protein>
<feature type="binding site" evidence="6">
    <location>
        <begin position="175"/>
        <end position="180"/>
    </location>
    <ligand>
        <name>NAD(+)</name>
        <dbReference type="ChEBI" id="CHEBI:57540"/>
    </ligand>
</feature>
<dbReference type="SUPFAM" id="SSF111331">
    <property type="entry name" value="NAD kinase/diacylglycerol kinase-like"/>
    <property type="match status" value="1"/>
</dbReference>
<dbReference type="Pfam" id="PF01513">
    <property type="entry name" value="NAD_kinase"/>
    <property type="match status" value="1"/>
</dbReference>
<comment type="cofactor">
    <cofactor evidence="6">
        <name>a divalent metal cation</name>
        <dbReference type="ChEBI" id="CHEBI:60240"/>
    </cofactor>
</comment>
<keyword evidence="2 6" id="KW-0418">Kinase</keyword>
<keyword evidence="3 6" id="KW-0521">NADP</keyword>
<dbReference type="PANTHER" id="PTHR20275">
    <property type="entry name" value="NAD KINASE"/>
    <property type="match status" value="1"/>
</dbReference>
<evidence type="ECO:0000256" key="4">
    <source>
        <dbReference type="ARBA" id="ARBA00023027"/>
    </source>
</evidence>
<evidence type="ECO:0000256" key="3">
    <source>
        <dbReference type="ARBA" id="ARBA00022857"/>
    </source>
</evidence>
<feature type="binding site" evidence="6">
    <location>
        <position position="145"/>
    </location>
    <ligand>
        <name>NAD(+)</name>
        <dbReference type="ChEBI" id="CHEBI:57540"/>
    </ligand>
</feature>
<dbReference type="GO" id="GO:0006741">
    <property type="term" value="P:NADP+ biosynthetic process"/>
    <property type="evidence" value="ECO:0007669"/>
    <property type="project" value="UniProtKB-UniRule"/>
</dbReference>
<evidence type="ECO:0000313" key="7">
    <source>
        <dbReference type="EMBL" id="SJZ46429.1"/>
    </source>
</evidence>
<feature type="binding site" evidence="6">
    <location>
        <position position="235"/>
    </location>
    <ligand>
        <name>NAD(+)</name>
        <dbReference type="ChEBI" id="CHEBI:57540"/>
    </ligand>
</feature>
<keyword evidence="8" id="KW-1185">Reference proteome</keyword>
<comment type="subcellular location">
    <subcellularLocation>
        <location evidence="6">Cytoplasm</location>
    </subcellularLocation>
</comment>
<dbReference type="InterPro" id="IPR002504">
    <property type="entry name" value="NADK"/>
</dbReference>
<dbReference type="GO" id="GO:0046872">
    <property type="term" value="F:metal ion binding"/>
    <property type="evidence" value="ECO:0007669"/>
    <property type="project" value="UniProtKB-UniRule"/>
</dbReference>
<feature type="active site" description="Proton acceptor" evidence="6">
    <location>
        <position position="59"/>
    </location>
</feature>
<dbReference type="GO" id="GO:0005524">
    <property type="term" value="F:ATP binding"/>
    <property type="evidence" value="ECO:0007669"/>
    <property type="project" value="UniProtKB-KW"/>
</dbReference>
<feature type="binding site" evidence="6">
    <location>
        <begin position="134"/>
        <end position="135"/>
    </location>
    <ligand>
        <name>NAD(+)</name>
        <dbReference type="ChEBI" id="CHEBI:57540"/>
    </ligand>
</feature>
<dbReference type="Gene3D" id="2.60.200.30">
    <property type="entry name" value="Probable inorganic polyphosphate/atp-NAD kinase, domain 2"/>
    <property type="match status" value="1"/>
</dbReference>
<reference evidence="7 8" key="1">
    <citation type="submission" date="2017-02" db="EMBL/GenBank/DDBJ databases">
        <authorList>
            <person name="Peterson S.W."/>
        </authorList>
    </citation>
    <scope>NUCLEOTIDE SEQUENCE [LARGE SCALE GENOMIC DNA]</scope>
    <source>
        <strain evidence="7 8">ATCC BAA-908</strain>
    </source>
</reference>
<dbReference type="OrthoDB" id="9774737at2"/>
<feature type="binding site" evidence="6">
    <location>
        <position position="164"/>
    </location>
    <ligand>
        <name>NAD(+)</name>
        <dbReference type="ChEBI" id="CHEBI:57540"/>
    </ligand>
</feature>
<dbReference type="InterPro" id="IPR017437">
    <property type="entry name" value="ATP-NAD_kinase_PpnK-typ_C"/>
</dbReference>
<organism evidence="7 8">
    <name type="scientific">Treponema porcinum</name>
    <dbReference type="NCBI Taxonomy" id="261392"/>
    <lineage>
        <taxon>Bacteria</taxon>
        <taxon>Pseudomonadati</taxon>
        <taxon>Spirochaetota</taxon>
        <taxon>Spirochaetia</taxon>
        <taxon>Spirochaetales</taxon>
        <taxon>Treponemataceae</taxon>
        <taxon>Treponema</taxon>
    </lineage>
</organism>
<dbReference type="RefSeq" id="WP_078933249.1">
    <property type="nucleotide sequence ID" value="NZ_FUWG01000009.1"/>
</dbReference>
<comment type="catalytic activity">
    <reaction evidence="5 6">
        <text>NAD(+) + ATP = ADP + NADP(+) + H(+)</text>
        <dbReference type="Rhea" id="RHEA:18629"/>
        <dbReference type="ChEBI" id="CHEBI:15378"/>
        <dbReference type="ChEBI" id="CHEBI:30616"/>
        <dbReference type="ChEBI" id="CHEBI:57540"/>
        <dbReference type="ChEBI" id="CHEBI:58349"/>
        <dbReference type="ChEBI" id="CHEBI:456216"/>
        <dbReference type="EC" id="2.7.1.23"/>
    </reaction>
</comment>